<evidence type="ECO:0000313" key="2">
    <source>
        <dbReference type="EMBL" id="KIP04701.1"/>
    </source>
</evidence>
<dbReference type="EMBL" id="KN840565">
    <property type="protein sequence ID" value="KIP04701.1"/>
    <property type="molecule type" value="Genomic_DNA"/>
</dbReference>
<evidence type="ECO:0000313" key="3">
    <source>
        <dbReference type="Proteomes" id="UP000053257"/>
    </source>
</evidence>
<accession>A0A0C3RUJ6</accession>
<dbReference type="HOGENOM" id="CLU_512016_0_0_1"/>
<keyword evidence="3" id="KW-1185">Reference proteome</keyword>
<keyword evidence="1" id="KW-0472">Membrane</keyword>
<protein>
    <submittedName>
        <fullName evidence="2">Uncharacterized protein</fullName>
    </submittedName>
</protein>
<keyword evidence="1" id="KW-1133">Transmembrane helix</keyword>
<sequence>MISRSQEPTPPQLALVQTTHSDELRCSRLDPHLRQSLNELECTVAPSSYPSEAARWRALPEELVHHVVLQIHSGEPTSKAALQPSSYSTQRRQHVRSASMVCRHWWKTLQRVRFQAVTLSTIEKMKIFLGMLCKPSVSPLFACPGPFVQSIAINLDAAERIDLLLVSTAPRRLKTLRILTWNGWGTSFEQGKRPVGMLSSTFLRLPLLFRSLASLERLVLASHIFPSFRYIARLVSALPRLVYLDLLDVTWPVTLSLYPPSYPCHPPLLSHVAINYRHPDLQNRHVIVDSVMFVVGRPNAQTERGLVTHGELHSLSENDARAIGVMCFPDTFSAWEIPLDFQISRPLDCLEFSIEVRAPHHRVMSFTAQLDPQGSSSSTRRSLYGLRIDMKPLLATMNATSDSNRVVSANIEHLLKNLDAAIGGLSENITSTLTFYLPDWKKGERRALWRRMRHCLPQAIKKGKVHFHDEEEEESIAILEVLIAYCVFFLIFMYLTYWILGYVADYFEYFSLYSRLLIICASGVFTSYCLRI</sequence>
<feature type="transmembrane region" description="Helical" evidence="1">
    <location>
        <begin position="476"/>
        <end position="500"/>
    </location>
</feature>
<dbReference type="Proteomes" id="UP000053257">
    <property type="component" value="Unassembled WGS sequence"/>
</dbReference>
<reference evidence="2 3" key="1">
    <citation type="journal article" date="2014" name="PLoS Genet.">
        <title>Analysis of the Phlebiopsis gigantea genome, transcriptome and secretome provides insight into its pioneer colonization strategies of wood.</title>
        <authorList>
            <person name="Hori C."/>
            <person name="Ishida T."/>
            <person name="Igarashi K."/>
            <person name="Samejima M."/>
            <person name="Suzuki H."/>
            <person name="Master E."/>
            <person name="Ferreira P."/>
            <person name="Ruiz-Duenas F.J."/>
            <person name="Held B."/>
            <person name="Canessa P."/>
            <person name="Larrondo L.F."/>
            <person name="Schmoll M."/>
            <person name="Druzhinina I.S."/>
            <person name="Kubicek C.P."/>
            <person name="Gaskell J.A."/>
            <person name="Kersten P."/>
            <person name="St John F."/>
            <person name="Glasner J."/>
            <person name="Sabat G."/>
            <person name="Splinter BonDurant S."/>
            <person name="Syed K."/>
            <person name="Yadav J."/>
            <person name="Mgbeahuruike A.C."/>
            <person name="Kovalchuk A."/>
            <person name="Asiegbu F.O."/>
            <person name="Lackner G."/>
            <person name="Hoffmeister D."/>
            <person name="Rencoret J."/>
            <person name="Gutierrez A."/>
            <person name="Sun H."/>
            <person name="Lindquist E."/>
            <person name="Barry K."/>
            <person name="Riley R."/>
            <person name="Grigoriev I.V."/>
            <person name="Henrissat B."/>
            <person name="Kues U."/>
            <person name="Berka R.M."/>
            <person name="Martinez A.T."/>
            <person name="Covert S.F."/>
            <person name="Blanchette R.A."/>
            <person name="Cullen D."/>
        </authorList>
    </citation>
    <scope>NUCLEOTIDE SEQUENCE [LARGE SCALE GENOMIC DNA]</scope>
    <source>
        <strain evidence="2 3">11061_1 CR5-6</strain>
    </source>
</reference>
<keyword evidence="1" id="KW-0812">Transmembrane</keyword>
<proteinExistence type="predicted"/>
<name>A0A0C3RUJ6_PHLG1</name>
<gene>
    <name evidence="2" type="ORF">PHLGIDRAFT_182759</name>
</gene>
<evidence type="ECO:0000256" key="1">
    <source>
        <dbReference type="SAM" id="Phobius"/>
    </source>
</evidence>
<dbReference type="AlphaFoldDB" id="A0A0C3RUJ6"/>
<organism evidence="2 3">
    <name type="scientific">Phlebiopsis gigantea (strain 11061_1 CR5-6)</name>
    <name type="common">White-rot fungus</name>
    <name type="synonym">Peniophora gigantea</name>
    <dbReference type="NCBI Taxonomy" id="745531"/>
    <lineage>
        <taxon>Eukaryota</taxon>
        <taxon>Fungi</taxon>
        <taxon>Dikarya</taxon>
        <taxon>Basidiomycota</taxon>
        <taxon>Agaricomycotina</taxon>
        <taxon>Agaricomycetes</taxon>
        <taxon>Polyporales</taxon>
        <taxon>Phanerochaetaceae</taxon>
        <taxon>Phlebiopsis</taxon>
    </lineage>
</organism>